<dbReference type="InterPro" id="IPR013325">
    <property type="entry name" value="RNA_pol_sigma_r2"/>
</dbReference>
<keyword evidence="2" id="KW-0805">Transcription regulation</keyword>
<dbReference type="EMBL" id="CP036434">
    <property type="protein sequence ID" value="QDV04744.1"/>
    <property type="molecule type" value="Genomic_DNA"/>
</dbReference>
<proteinExistence type="inferred from homology"/>
<dbReference type="GO" id="GO:0003677">
    <property type="term" value="F:DNA binding"/>
    <property type="evidence" value="ECO:0007669"/>
    <property type="project" value="UniProtKB-KW"/>
</dbReference>
<dbReference type="GO" id="GO:0016987">
    <property type="term" value="F:sigma factor activity"/>
    <property type="evidence" value="ECO:0007669"/>
    <property type="project" value="UniProtKB-KW"/>
</dbReference>
<evidence type="ECO:0000256" key="1">
    <source>
        <dbReference type="ARBA" id="ARBA00010641"/>
    </source>
</evidence>
<dbReference type="PANTHER" id="PTHR43133:SF8">
    <property type="entry name" value="RNA POLYMERASE SIGMA FACTOR HI_1459-RELATED"/>
    <property type="match status" value="1"/>
</dbReference>
<name>A0A518EKW9_9BACT</name>
<dbReference type="InterPro" id="IPR013249">
    <property type="entry name" value="RNA_pol_sigma70_r4_t2"/>
</dbReference>
<dbReference type="CDD" id="cd06171">
    <property type="entry name" value="Sigma70_r4"/>
    <property type="match status" value="1"/>
</dbReference>
<evidence type="ECO:0000256" key="2">
    <source>
        <dbReference type="ARBA" id="ARBA00023015"/>
    </source>
</evidence>
<accession>A0A518EKW9</accession>
<dbReference type="SUPFAM" id="SSF49464">
    <property type="entry name" value="Carboxypeptidase regulatory domain-like"/>
    <property type="match status" value="1"/>
</dbReference>
<dbReference type="RefSeq" id="WP_145194191.1">
    <property type="nucleotide sequence ID" value="NZ_CP036434.1"/>
</dbReference>
<dbReference type="PANTHER" id="PTHR43133">
    <property type="entry name" value="RNA POLYMERASE ECF-TYPE SIGMA FACTO"/>
    <property type="match status" value="1"/>
</dbReference>
<dbReference type="Proteomes" id="UP000320390">
    <property type="component" value="Chromosome"/>
</dbReference>
<dbReference type="GO" id="GO:0006352">
    <property type="term" value="P:DNA-templated transcription initiation"/>
    <property type="evidence" value="ECO:0007669"/>
    <property type="project" value="InterPro"/>
</dbReference>
<keyword evidence="3" id="KW-0731">Sigma factor</keyword>
<comment type="similarity">
    <text evidence="1">Belongs to the sigma-70 factor family. ECF subfamily.</text>
</comment>
<dbReference type="Pfam" id="PF04542">
    <property type="entry name" value="Sigma70_r2"/>
    <property type="match status" value="1"/>
</dbReference>
<dbReference type="InterPro" id="IPR036388">
    <property type="entry name" value="WH-like_DNA-bd_sf"/>
</dbReference>
<dbReference type="InterPro" id="IPR013324">
    <property type="entry name" value="RNA_pol_sigma_r3/r4-like"/>
</dbReference>
<evidence type="ECO:0000259" key="8">
    <source>
        <dbReference type="Pfam" id="PF08281"/>
    </source>
</evidence>
<keyword evidence="5" id="KW-0804">Transcription</keyword>
<dbReference type="SUPFAM" id="SSF88946">
    <property type="entry name" value="Sigma2 domain of RNA polymerase sigma factors"/>
    <property type="match status" value="1"/>
</dbReference>
<organism evidence="9 10">
    <name type="scientific">Saltatorellus ferox</name>
    <dbReference type="NCBI Taxonomy" id="2528018"/>
    <lineage>
        <taxon>Bacteria</taxon>
        <taxon>Pseudomonadati</taxon>
        <taxon>Planctomycetota</taxon>
        <taxon>Planctomycetia</taxon>
        <taxon>Planctomycetia incertae sedis</taxon>
        <taxon>Saltatorellus</taxon>
    </lineage>
</organism>
<dbReference type="InterPro" id="IPR007627">
    <property type="entry name" value="RNA_pol_sigma70_r2"/>
</dbReference>
<dbReference type="Gene3D" id="1.10.10.10">
    <property type="entry name" value="Winged helix-like DNA-binding domain superfamily/Winged helix DNA-binding domain"/>
    <property type="match status" value="1"/>
</dbReference>
<gene>
    <name evidence="9" type="primary">sigR_1</name>
    <name evidence="9" type="ORF">Poly30_02370</name>
</gene>
<dbReference type="NCBIfam" id="TIGR02937">
    <property type="entry name" value="sigma70-ECF"/>
    <property type="match status" value="1"/>
</dbReference>
<keyword evidence="4" id="KW-0238">DNA-binding</keyword>
<dbReference type="AlphaFoldDB" id="A0A518EKW9"/>
<evidence type="ECO:0000313" key="9">
    <source>
        <dbReference type="EMBL" id="QDV04744.1"/>
    </source>
</evidence>
<feature type="domain" description="RNA polymerase sigma-70 region 2" evidence="7">
    <location>
        <begin position="23"/>
        <end position="81"/>
    </location>
</feature>
<dbReference type="InterPro" id="IPR039425">
    <property type="entry name" value="RNA_pol_sigma-70-like"/>
</dbReference>
<evidence type="ECO:0000313" key="10">
    <source>
        <dbReference type="Proteomes" id="UP000320390"/>
    </source>
</evidence>
<sequence length="873" mass="95101">MPDFSPTSESPTTGLEGILQQMDRVRAMARVLVQDASDADDLVQSAVVAALRNEQPLGGSPMAWMRVVLRNLQRNEARGRRSRAQREAESARSEVVQSAGEGAESAELARDVAEAVLALREPYRTVITLRHFEDLPPREIALRTGTNVEAVRKQITRGQTELQHRLEARYGDRGAWAVALLPLTGRDGVGLGLSAMGAGGFLVRGIGLLLLVGAALLGVWTMLDSAPPANPTWMDPVSPLVAVDPGAPATATTLPGPRALDVPRVAGVEQAVPHAVATPDGSEAASSESAPAPQTFRAQVVDLKGQSLPGVELKWVQRGRQSVQTSANSTTYEELPAWRWRRVRLVSDPGGWIQIDRYPSEEKLNETWALEDETRTILGIAVDMADRHLIVVAPAVRISGTVLDTEGNPVPGIRVGFSASIDSLTTFPWMIKREHSVPGVTTHYRQDGAFRIERAPTHPDFRIQVIQGSLYLADLPPPLLDTPNFDVVVPARSGTADPKERSYRIHGRVEDAAGAGLPGVLVRCGGRETRSDARGDFRFEFTGTFEDELSLIARRADGWFTTGVGPTMAEARSDGVTAPVTLRFPERTLGFLGQVVDAGGAPLKGMNVYVVDGTQLGRNTFAWFEHWRQGADWLDPFQTDARGLFRVPHVLDRPYWLRVIDPRTLFVHDVKGVRASDGLIRIRLPADRTLPEVKGVVLDHFGQPVPKARVMVRAEIMMTLDRRTAATCTDPVLTNAAGEFLLRDVPWRDVELQVLPPDGIGATAATAPLDAGSAVGLIQLSLDLECRLRLALPGRPDVEALEFLSDAGEPARVIQRTPSYKSYTEHIELPKDRRALRLDVRQSTSTLVLVGATGELERIPLHLLAGEDNAIEL</sequence>
<feature type="compositionally biased region" description="Basic and acidic residues" evidence="6">
    <location>
        <begin position="76"/>
        <end position="92"/>
    </location>
</feature>
<dbReference type="InterPro" id="IPR014284">
    <property type="entry name" value="RNA_pol_sigma-70_dom"/>
</dbReference>
<dbReference type="SUPFAM" id="SSF88659">
    <property type="entry name" value="Sigma3 and sigma4 domains of RNA polymerase sigma factors"/>
    <property type="match status" value="1"/>
</dbReference>
<evidence type="ECO:0000256" key="4">
    <source>
        <dbReference type="ARBA" id="ARBA00023125"/>
    </source>
</evidence>
<dbReference type="InterPro" id="IPR008969">
    <property type="entry name" value="CarboxyPept-like_regulatory"/>
</dbReference>
<evidence type="ECO:0000256" key="5">
    <source>
        <dbReference type="ARBA" id="ARBA00023163"/>
    </source>
</evidence>
<evidence type="ECO:0000256" key="6">
    <source>
        <dbReference type="SAM" id="MobiDB-lite"/>
    </source>
</evidence>
<dbReference type="Gene3D" id="1.10.1740.10">
    <property type="match status" value="1"/>
</dbReference>
<reference evidence="9 10" key="1">
    <citation type="submission" date="2019-02" db="EMBL/GenBank/DDBJ databases">
        <title>Deep-cultivation of Planctomycetes and their phenomic and genomic characterization uncovers novel biology.</title>
        <authorList>
            <person name="Wiegand S."/>
            <person name="Jogler M."/>
            <person name="Boedeker C."/>
            <person name="Pinto D."/>
            <person name="Vollmers J."/>
            <person name="Rivas-Marin E."/>
            <person name="Kohn T."/>
            <person name="Peeters S.H."/>
            <person name="Heuer A."/>
            <person name="Rast P."/>
            <person name="Oberbeckmann S."/>
            <person name="Bunk B."/>
            <person name="Jeske O."/>
            <person name="Meyerdierks A."/>
            <person name="Storesund J.E."/>
            <person name="Kallscheuer N."/>
            <person name="Luecker S."/>
            <person name="Lage O.M."/>
            <person name="Pohl T."/>
            <person name="Merkel B.J."/>
            <person name="Hornburger P."/>
            <person name="Mueller R.-W."/>
            <person name="Bruemmer F."/>
            <person name="Labrenz M."/>
            <person name="Spormann A.M."/>
            <person name="Op den Camp H."/>
            <person name="Overmann J."/>
            <person name="Amann R."/>
            <person name="Jetten M.S.M."/>
            <person name="Mascher T."/>
            <person name="Medema M.H."/>
            <person name="Devos D.P."/>
            <person name="Kaster A.-K."/>
            <person name="Ovreas L."/>
            <person name="Rohde M."/>
            <person name="Galperin M.Y."/>
            <person name="Jogler C."/>
        </authorList>
    </citation>
    <scope>NUCLEOTIDE SEQUENCE [LARGE SCALE GENOMIC DNA]</scope>
    <source>
        <strain evidence="9 10">Poly30</strain>
    </source>
</reference>
<protein>
    <submittedName>
        <fullName evidence="9">ECF RNA polymerase sigma factor SigR</fullName>
    </submittedName>
</protein>
<dbReference type="OrthoDB" id="286727at2"/>
<feature type="region of interest" description="Disordered" evidence="6">
    <location>
        <begin position="76"/>
        <end position="103"/>
    </location>
</feature>
<dbReference type="Pfam" id="PF08281">
    <property type="entry name" value="Sigma70_r4_2"/>
    <property type="match status" value="1"/>
</dbReference>
<keyword evidence="10" id="KW-1185">Reference proteome</keyword>
<evidence type="ECO:0000256" key="3">
    <source>
        <dbReference type="ARBA" id="ARBA00023082"/>
    </source>
</evidence>
<feature type="domain" description="RNA polymerase sigma factor 70 region 4 type 2" evidence="8">
    <location>
        <begin position="111"/>
        <end position="158"/>
    </location>
</feature>
<evidence type="ECO:0000259" key="7">
    <source>
        <dbReference type="Pfam" id="PF04542"/>
    </source>
</evidence>